<dbReference type="KEGG" id="saga:M5M_07600"/>
<evidence type="ECO:0000313" key="12">
    <source>
        <dbReference type="Proteomes" id="UP000000466"/>
    </source>
</evidence>
<keyword evidence="8 10" id="KW-0961">Cell wall biogenesis/degradation</keyword>
<keyword evidence="2 9" id="KW-0645">Protease</keyword>
<reference evidence="11 12" key="1">
    <citation type="journal article" date="2013" name="Genome Announc.">
        <title>Complete genome sequence of Simiduia agarivorans SA1(T), a marine bacterium able to degrade a variety of polysaccharides.</title>
        <authorList>
            <person name="Lin S.Y."/>
            <person name="Shieh W.Y."/>
            <person name="Chen J.S."/>
            <person name="Tang S.L."/>
        </authorList>
    </citation>
    <scope>NUCLEOTIDE SEQUENCE [LARGE SCALE GENOMIC DNA]</scope>
    <source>
        <strain evidence="12">DSM 21679 / JCM 13881 / BCRC 17597 / SA1</strain>
    </source>
</reference>
<dbReference type="GO" id="GO:0008237">
    <property type="term" value="F:metallopeptidase activity"/>
    <property type="evidence" value="ECO:0007669"/>
    <property type="project" value="UniProtKB-KW"/>
</dbReference>
<keyword evidence="6 9" id="KW-0224">Dipeptidase</keyword>
<evidence type="ECO:0000256" key="3">
    <source>
        <dbReference type="ARBA" id="ARBA00022723"/>
    </source>
</evidence>
<comment type="catalytic activity">
    <reaction evidence="1 9 10">
        <text>D-alanyl-D-alanine + H2O = 2 D-alanine</text>
        <dbReference type="Rhea" id="RHEA:20661"/>
        <dbReference type="ChEBI" id="CHEBI:15377"/>
        <dbReference type="ChEBI" id="CHEBI:57416"/>
        <dbReference type="ChEBI" id="CHEBI:57822"/>
        <dbReference type="EC" id="3.4.13.22"/>
    </reaction>
</comment>
<evidence type="ECO:0000256" key="1">
    <source>
        <dbReference type="ARBA" id="ARBA00001362"/>
    </source>
</evidence>
<name>K4KI73_SIMAS</name>
<feature type="active site" description="Proton donor/acceptor" evidence="9">
    <location>
        <position position="209"/>
    </location>
</feature>
<dbReference type="SUPFAM" id="SSF55166">
    <property type="entry name" value="Hedgehog/DD-peptidase"/>
    <property type="match status" value="1"/>
</dbReference>
<keyword evidence="7 9" id="KW-0482">Metalloprotease</keyword>
<evidence type="ECO:0000256" key="7">
    <source>
        <dbReference type="ARBA" id="ARBA00023049"/>
    </source>
</evidence>
<dbReference type="Gene3D" id="3.30.1380.10">
    <property type="match status" value="1"/>
</dbReference>
<keyword evidence="4 9" id="KW-0378">Hydrolase</keyword>
<dbReference type="RefSeq" id="WP_015046884.1">
    <property type="nucleotide sequence ID" value="NC_018868.3"/>
</dbReference>
<dbReference type="AlphaFoldDB" id="K4KI73"/>
<dbReference type="CDD" id="cd14817">
    <property type="entry name" value="D-Ala-D-Ala_dipeptidase_VanX"/>
    <property type="match status" value="1"/>
</dbReference>
<accession>K4KI73</accession>
<gene>
    <name evidence="9" type="primary">ddpX</name>
    <name evidence="11" type="ordered locus">M5M_07600</name>
</gene>
<dbReference type="PROSITE" id="PS51257">
    <property type="entry name" value="PROKAR_LIPOPROTEIN"/>
    <property type="match status" value="1"/>
</dbReference>
<keyword evidence="12" id="KW-1185">Reference proteome</keyword>
<keyword evidence="3 9" id="KW-0479">Metal-binding</keyword>
<dbReference type="Proteomes" id="UP000000466">
    <property type="component" value="Chromosome"/>
</dbReference>
<dbReference type="GO" id="GO:0160237">
    <property type="term" value="F:D-Ala-D-Ala dipeptidase activity"/>
    <property type="evidence" value="ECO:0007669"/>
    <property type="project" value="UniProtKB-EC"/>
</dbReference>
<evidence type="ECO:0000256" key="2">
    <source>
        <dbReference type="ARBA" id="ARBA00022670"/>
    </source>
</evidence>
<comment type="similarity">
    <text evidence="9 10">Belongs to the peptidase M15D family.</text>
</comment>
<evidence type="ECO:0000256" key="5">
    <source>
        <dbReference type="ARBA" id="ARBA00022833"/>
    </source>
</evidence>
<dbReference type="eggNOG" id="COG2173">
    <property type="taxonomic scope" value="Bacteria"/>
</dbReference>
<feature type="site" description="Transition state stabilizer" evidence="9">
    <location>
        <position position="99"/>
    </location>
</feature>
<feature type="binding site" evidence="9">
    <location>
        <position position="144"/>
    </location>
    <ligand>
        <name>Zn(2+)</name>
        <dbReference type="ChEBI" id="CHEBI:29105"/>
        <note>catalytic</note>
    </ligand>
</feature>
<comment type="cofactor">
    <cofactor evidence="9">
        <name>Zn(2+)</name>
        <dbReference type="ChEBI" id="CHEBI:29105"/>
    </cofactor>
    <text evidence="9">Binds 1 zinc ion per subunit.</text>
</comment>
<sequence length="233" mass="25541">MAERAGLKPVKTGIIFLLIAMGLSGCADQPPAPDFVAVSGAGIQLDIKYFTGDNLVGERLDGYLAPSCWLARPAAEALQKVAAGLRERGLGLLIFDCYRPQTAVNHFVRWAASPEDLTTKPLYYPNEEKALLFERGYIAERSGHSRGATVDLSVYRLADGKALDMGTGFDFMDVSSATAYEPVSETVRANRDLLLAAMTAQGFVNYSQEWWHYTFKPEPYPDTYFSQPVSAAP</sequence>
<dbReference type="InterPro" id="IPR009045">
    <property type="entry name" value="Zn_M74/Hedgehog-like"/>
</dbReference>
<evidence type="ECO:0000256" key="6">
    <source>
        <dbReference type="ARBA" id="ARBA00022997"/>
    </source>
</evidence>
<keyword evidence="5 9" id="KW-0862">Zinc</keyword>
<evidence type="ECO:0000256" key="10">
    <source>
        <dbReference type="PIRNR" id="PIRNR026671"/>
    </source>
</evidence>
<dbReference type="PANTHER" id="PTHR43126">
    <property type="entry name" value="D-ALANYL-D-ALANINE DIPEPTIDASE"/>
    <property type="match status" value="1"/>
</dbReference>
<dbReference type="GO" id="GO:0071555">
    <property type="term" value="P:cell wall organization"/>
    <property type="evidence" value="ECO:0007669"/>
    <property type="project" value="UniProtKB-KW"/>
</dbReference>
<protein>
    <recommendedName>
        <fullName evidence="9 10">D-alanyl-D-alanine dipeptidase</fullName>
        <shortName evidence="9 10">D-Ala-D-Ala dipeptidase</shortName>
        <ecNumber evidence="9 10">3.4.13.22</ecNumber>
    </recommendedName>
</protein>
<feature type="binding site" evidence="9">
    <location>
        <position position="212"/>
    </location>
    <ligand>
        <name>Zn(2+)</name>
        <dbReference type="ChEBI" id="CHEBI:29105"/>
        <note>catalytic</note>
    </ligand>
</feature>
<dbReference type="PANTHER" id="PTHR43126:SF1">
    <property type="entry name" value="D-ALANYL-D-ALANINE DIPEPTIDASE"/>
    <property type="match status" value="1"/>
</dbReference>
<dbReference type="PIRSF" id="PIRSF026671">
    <property type="entry name" value="AA_dipeptidase"/>
    <property type="match status" value="1"/>
</dbReference>
<evidence type="ECO:0000256" key="9">
    <source>
        <dbReference type="HAMAP-Rule" id="MF_01924"/>
    </source>
</evidence>
<dbReference type="GO" id="GO:0008270">
    <property type="term" value="F:zinc ion binding"/>
    <property type="evidence" value="ECO:0007669"/>
    <property type="project" value="UniProtKB-UniRule"/>
</dbReference>
<dbReference type="STRING" id="1117647.M5M_07600"/>
<dbReference type="OrthoDB" id="9801061at2"/>
<dbReference type="HAMAP" id="MF_01924">
    <property type="entry name" value="A_A_dipeptidase"/>
    <property type="match status" value="1"/>
</dbReference>
<proteinExistence type="inferred from homology"/>
<dbReference type="EMBL" id="CP003746">
    <property type="protein sequence ID" value="AFU98711.1"/>
    <property type="molecule type" value="Genomic_DNA"/>
</dbReference>
<evidence type="ECO:0000256" key="8">
    <source>
        <dbReference type="ARBA" id="ARBA00023316"/>
    </source>
</evidence>
<evidence type="ECO:0000313" key="11">
    <source>
        <dbReference type="EMBL" id="AFU98711.1"/>
    </source>
</evidence>
<evidence type="ECO:0000256" key="4">
    <source>
        <dbReference type="ARBA" id="ARBA00022801"/>
    </source>
</evidence>
<dbReference type="EC" id="3.4.13.22" evidence="9 10"/>
<dbReference type="HOGENOM" id="CLU_060744_0_1_6"/>
<dbReference type="Pfam" id="PF01427">
    <property type="entry name" value="Peptidase_M15"/>
    <property type="match status" value="1"/>
</dbReference>
<organism evidence="11 12">
    <name type="scientific">Simiduia agarivorans (strain DSM 21679 / JCM 13881 / BCRC 17597 / SA1)</name>
    <dbReference type="NCBI Taxonomy" id="1117647"/>
    <lineage>
        <taxon>Bacteria</taxon>
        <taxon>Pseudomonadati</taxon>
        <taxon>Pseudomonadota</taxon>
        <taxon>Gammaproteobacteria</taxon>
        <taxon>Cellvibrionales</taxon>
        <taxon>Cellvibrionaceae</taxon>
        <taxon>Simiduia</taxon>
    </lineage>
</organism>
<dbReference type="InterPro" id="IPR000755">
    <property type="entry name" value="A_A_dipeptidase"/>
</dbReference>
<comment type="function">
    <text evidence="9 10">Catalyzes hydrolysis of the D-alanyl-D-alanine dipeptide.</text>
</comment>
<feature type="binding site" evidence="9">
    <location>
        <position position="151"/>
    </location>
    <ligand>
        <name>Zn(2+)</name>
        <dbReference type="ChEBI" id="CHEBI:29105"/>
        <note>catalytic</note>
    </ligand>
</feature>
<dbReference type="GO" id="GO:0006508">
    <property type="term" value="P:proteolysis"/>
    <property type="evidence" value="ECO:0007669"/>
    <property type="project" value="UniProtKB-KW"/>
</dbReference>